<dbReference type="Proteomes" id="UP001210211">
    <property type="component" value="Unassembled WGS sequence"/>
</dbReference>
<dbReference type="Pfam" id="PF24758">
    <property type="entry name" value="LRR_At5g56370"/>
    <property type="match status" value="1"/>
</dbReference>
<dbReference type="SUPFAM" id="SSF52058">
    <property type="entry name" value="L domain-like"/>
    <property type="match status" value="1"/>
</dbReference>
<reference evidence="2 3" key="1">
    <citation type="journal article" date="2022" name="Cell">
        <title>Repeat-based holocentromeres influence genome architecture and karyotype evolution.</title>
        <authorList>
            <person name="Hofstatter P.G."/>
            <person name="Thangavel G."/>
            <person name="Lux T."/>
            <person name="Neumann P."/>
            <person name="Vondrak T."/>
            <person name="Novak P."/>
            <person name="Zhang M."/>
            <person name="Costa L."/>
            <person name="Castellani M."/>
            <person name="Scott A."/>
            <person name="Toegelov H."/>
            <person name="Fuchs J."/>
            <person name="Mata-Sucre Y."/>
            <person name="Dias Y."/>
            <person name="Vanzela A.L.L."/>
            <person name="Huettel B."/>
            <person name="Almeida C.C.S."/>
            <person name="Simkova H."/>
            <person name="Souza G."/>
            <person name="Pedrosa-Harand A."/>
            <person name="Macas J."/>
            <person name="Mayer K.F.X."/>
            <person name="Houben A."/>
            <person name="Marques A."/>
        </authorList>
    </citation>
    <scope>NUCLEOTIDE SEQUENCE [LARGE SCALE GENOMIC DNA]</scope>
    <source>
        <strain evidence="2">RhyTen1mFocal</strain>
    </source>
</reference>
<gene>
    <name evidence="2" type="ORF">LUZ61_013357</name>
</gene>
<protein>
    <recommendedName>
        <fullName evidence="1">F-box domain-containing protein</fullName>
    </recommendedName>
</protein>
<evidence type="ECO:0000313" key="2">
    <source>
        <dbReference type="EMBL" id="KAJ3684193.1"/>
    </source>
</evidence>
<comment type="caution">
    <text evidence="2">The sequence shown here is derived from an EMBL/GenBank/DDBJ whole genome shotgun (WGS) entry which is preliminary data.</text>
</comment>
<dbReference type="EMBL" id="JAMRDG010000002">
    <property type="protein sequence ID" value="KAJ3684193.1"/>
    <property type="molecule type" value="Genomic_DNA"/>
</dbReference>
<dbReference type="InterPro" id="IPR032675">
    <property type="entry name" value="LRR_dom_sf"/>
</dbReference>
<proteinExistence type="predicted"/>
<dbReference type="AlphaFoldDB" id="A0AAD5WAF1"/>
<dbReference type="CDD" id="cd22160">
    <property type="entry name" value="F-box_AtFBL13-like"/>
    <property type="match status" value="1"/>
</dbReference>
<feature type="domain" description="F-box" evidence="1">
    <location>
        <begin position="8"/>
        <end position="58"/>
    </location>
</feature>
<dbReference type="SMART" id="SM00256">
    <property type="entry name" value="FBOX"/>
    <property type="match status" value="1"/>
</dbReference>
<evidence type="ECO:0000313" key="3">
    <source>
        <dbReference type="Proteomes" id="UP001210211"/>
    </source>
</evidence>
<dbReference type="PANTHER" id="PTHR34223">
    <property type="entry name" value="OS11G0201299 PROTEIN"/>
    <property type="match status" value="1"/>
</dbReference>
<dbReference type="InterPro" id="IPR053197">
    <property type="entry name" value="F-box_SCFL_complex_component"/>
</dbReference>
<dbReference type="InterPro" id="IPR053781">
    <property type="entry name" value="F-box_AtFBL13-like"/>
</dbReference>
<sequence length="410" mass="46998">MKRTSDRTDRISSLPDDVLVHVLSFLNTRDAVRTCVLSKRWRNTWTIVPILNFDFYEFPTELVSEDDDDDIKENIKEDLKFDSFVCSVLENRGPSHVDTVTFTGEFMSHFCEPSMRWLHRAALLMPQVISAMIPCFELAELHLPDSVFSCASLELLELIHNPYVGKAYLKQNSIALASLKTLMLVNLVLDDDFARKLLLGCPVLEDLQLLDCELFMSDISSNVLKRLIIHDCWLLQHMRISCPILVSLFIISCKNTIRIISLENLTSLVYATIELVGSDEEEVVDTLPKLKFLCGLSNATYLKLLFRPLPELKEQLENEISCGTFCNLNCLDIGAWNMVKHFSLVALFLEHSPVLKQLALSLNRDVIQEMPGRDVSFQLEYIETVNIFSDEKKLARRRNHKRRSVGEIIK</sequence>
<dbReference type="PROSITE" id="PS50181">
    <property type="entry name" value="FBOX"/>
    <property type="match status" value="1"/>
</dbReference>
<keyword evidence="3" id="KW-1185">Reference proteome</keyword>
<dbReference type="Pfam" id="PF00646">
    <property type="entry name" value="F-box"/>
    <property type="match status" value="1"/>
</dbReference>
<dbReference type="InterPro" id="IPR055411">
    <property type="entry name" value="LRR_FXL15/At3g58940/PEG3-like"/>
</dbReference>
<dbReference type="Gene3D" id="1.20.1280.50">
    <property type="match status" value="1"/>
</dbReference>
<dbReference type="InterPro" id="IPR036047">
    <property type="entry name" value="F-box-like_dom_sf"/>
</dbReference>
<name>A0AAD5WAF1_9POAL</name>
<organism evidence="2 3">
    <name type="scientific">Rhynchospora tenuis</name>
    <dbReference type="NCBI Taxonomy" id="198213"/>
    <lineage>
        <taxon>Eukaryota</taxon>
        <taxon>Viridiplantae</taxon>
        <taxon>Streptophyta</taxon>
        <taxon>Embryophyta</taxon>
        <taxon>Tracheophyta</taxon>
        <taxon>Spermatophyta</taxon>
        <taxon>Magnoliopsida</taxon>
        <taxon>Liliopsida</taxon>
        <taxon>Poales</taxon>
        <taxon>Cyperaceae</taxon>
        <taxon>Cyperoideae</taxon>
        <taxon>Rhynchosporeae</taxon>
        <taxon>Rhynchospora</taxon>
    </lineage>
</organism>
<dbReference type="Gene3D" id="3.80.10.10">
    <property type="entry name" value="Ribonuclease Inhibitor"/>
    <property type="match status" value="1"/>
</dbReference>
<evidence type="ECO:0000259" key="1">
    <source>
        <dbReference type="PROSITE" id="PS50181"/>
    </source>
</evidence>
<accession>A0AAD5WAF1</accession>
<dbReference type="InterPro" id="IPR001810">
    <property type="entry name" value="F-box_dom"/>
</dbReference>
<dbReference type="SUPFAM" id="SSF81383">
    <property type="entry name" value="F-box domain"/>
    <property type="match status" value="1"/>
</dbReference>